<dbReference type="InterPro" id="IPR036249">
    <property type="entry name" value="Thioredoxin-like_sf"/>
</dbReference>
<dbReference type="RefSeq" id="XP_031857971.2">
    <property type="nucleotide sequence ID" value="XM_032007714.2"/>
</dbReference>
<reference evidence="4" key="1">
    <citation type="submission" date="2017-08" db="EMBL/GenBank/DDBJ databases">
        <authorList>
            <person name="Cuomo C."/>
            <person name="Billmyre B."/>
            <person name="Heitman J."/>
        </authorList>
    </citation>
    <scope>NUCLEOTIDE SEQUENCE</scope>
    <source>
        <strain evidence="4">CBS 12478</strain>
    </source>
</reference>
<accession>A0AAJ8LNL3</accession>
<reference evidence="4" key="2">
    <citation type="submission" date="2024-01" db="EMBL/GenBank/DDBJ databases">
        <title>Comparative genomics of Cryptococcus and Kwoniella reveals pathogenesis evolution and contrasting modes of karyotype evolution via chromosome fusion or intercentromeric recombination.</title>
        <authorList>
            <person name="Coelho M.A."/>
            <person name="David-Palma M."/>
            <person name="Shea T."/>
            <person name="Bowers K."/>
            <person name="McGinley-Smith S."/>
            <person name="Mohammad A.W."/>
            <person name="Gnirke A."/>
            <person name="Yurkov A.M."/>
            <person name="Nowrousian M."/>
            <person name="Sun S."/>
            <person name="Cuomo C.A."/>
            <person name="Heitman J."/>
        </authorList>
    </citation>
    <scope>NUCLEOTIDE SEQUENCE</scope>
    <source>
        <strain evidence="4">CBS 12478</strain>
    </source>
</reference>
<dbReference type="KEGG" id="ksn:43591885"/>
<dbReference type="PANTHER" id="PTHR12452:SF0">
    <property type="entry name" value="THIOREDOXIN DOMAIN-CONTAINING PROTEIN 17"/>
    <property type="match status" value="1"/>
</dbReference>
<dbReference type="Proteomes" id="UP000322225">
    <property type="component" value="Chromosome 8"/>
</dbReference>
<dbReference type="PANTHER" id="PTHR12452">
    <property type="entry name" value="42-9-9 PROTEIN-RELATED"/>
    <property type="match status" value="1"/>
</dbReference>
<keyword evidence="5" id="KW-1185">Reference proteome</keyword>
<feature type="region of interest" description="Disordered" evidence="2">
    <location>
        <begin position="1"/>
        <end position="25"/>
    </location>
</feature>
<dbReference type="Pfam" id="PF06110">
    <property type="entry name" value="TXD17-like_Trx"/>
    <property type="match status" value="1"/>
</dbReference>
<evidence type="ECO:0000256" key="1">
    <source>
        <dbReference type="ARBA" id="ARBA00008987"/>
    </source>
</evidence>
<dbReference type="EMBL" id="CP144058">
    <property type="protein sequence ID" value="WWD20399.1"/>
    <property type="molecule type" value="Genomic_DNA"/>
</dbReference>
<evidence type="ECO:0000313" key="5">
    <source>
        <dbReference type="Proteomes" id="UP000322225"/>
    </source>
</evidence>
<sequence>MALSITSNKEEHRDRMTITETNYPPPDEAIASKDGEPVFLIFFSNVENGQMWCPHCRDVKGIVNSAFEGRSKPKGVITYIGSFAQWKNVPSHPARLKYGVKFVPTIIKLENGKETARVEKPGILNTEQFESFLGV</sequence>
<dbReference type="InterPro" id="IPR045108">
    <property type="entry name" value="TXNDC17-like"/>
</dbReference>
<dbReference type="GeneID" id="43591885"/>
<evidence type="ECO:0000313" key="4">
    <source>
        <dbReference type="EMBL" id="WWD20399.1"/>
    </source>
</evidence>
<evidence type="ECO:0000259" key="3">
    <source>
        <dbReference type="Pfam" id="PF06110"/>
    </source>
</evidence>
<organism evidence="4 5">
    <name type="scientific">Kwoniella shandongensis</name>
    <dbReference type="NCBI Taxonomy" id="1734106"/>
    <lineage>
        <taxon>Eukaryota</taxon>
        <taxon>Fungi</taxon>
        <taxon>Dikarya</taxon>
        <taxon>Basidiomycota</taxon>
        <taxon>Agaricomycotina</taxon>
        <taxon>Tremellomycetes</taxon>
        <taxon>Tremellales</taxon>
        <taxon>Cryptococcaceae</taxon>
        <taxon>Kwoniella</taxon>
    </lineage>
</organism>
<name>A0AAJ8LNL3_9TREE</name>
<proteinExistence type="inferred from homology"/>
<dbReference type="SUPFAM" id="SSF52833">
    <property type="entry name" value="Thioredoxin-like"/>
    <property type="match status" value="1"/>
</dbReference>
<feature type="domain" description="Thioredoxin" evidence="3">
    <location>
        <begin position="32"/>
        <end position="113"/>
    </location>
</feature>
<feature type="compositionally biased region" description="Basic and acidic residues" evidence="2">
    <location>
        <begin position="8"/>
        <end position="17"/>
    </location>
</feature>
<protein>
    <recommendedName>
        <fullName evidence="3">Thioredoxin domain-containing protein</fullName>
    </recommendedName>
</protein>
<evidence type="ECO:0000256" key="2">
    <source>
        <dbReference type="SAM" id="MobiDB-lite"/>
    </source>
</evidence>
<dbReference type="Gene3D" id="3.40.30.10">
    <property type="entry name" value="Glutaredoxin"/>
    <property type="match status" value="1"/>
</dbReference>
<dbReference type="InterPro" id="IPR010357">
    <property type="entry name" value="TXNDC17_dom"/>
</dbReference>
<dbReference type="AlphaFoldDB" id="A0AAJ8LNL3"/>
<gene>
    <name evidence="4" type="ORF">CI109_104875</name>
</gene>
<comment type="similarity">
    <text evidence="1">Belongs to the thioredoxin family.</text>
</comment>
<dbReference type="GO" id="GO:0047134">
    <property type="term" value="F:protein-disulfide reductase [NAD(P)H] activity"/>
    <property type="evidence" value="ECO:0007669"/>
    <property type="project" value="InterPro"/>
</dbReference>
<dbReference type="GO" id="GO:0005829">
    <property type="term" value="C:cytosol"/>
    <property type="evidence" value="ECO:0007669"/>
    <property type="project" value="TreeGrafter"/>
</dbReference>